<evidence type="ECO:0000313" key="10">
    <source>
        <dbReference type="EMBL" id="CAH0404063.1"/>
    </source>
</evidence>
<evidence type="ECO:0000256" key="4">
    <source>
        <dbReference type="ARBA" id="ARBA00022771"/>
    </source>
</evidence>
<feature type="domain" description="C2H2-type" evidence="9">
    <location>
        <begin position="232"/>
        <end position="259"/>
    </location>
</feature>
<dbReference type="InterPro" id="IPR036236">
    <property type="entry name" value="Znf_C2H2_sf"/>
</dbReference>
<evidence type="ECO:0000256" key="8">
    <source>
        <dbReference type="PROSITE-ProRule" id="PRU00042"/>
    </source>
</evidence>
<evidence type="ECO:0000256" key="7">
    <source>
        <dbReference type="ARBA" id="ARBA00023242"/>
    </source>
</evidence>
<dbReference type="SUPFAM" id="SSF57667">
    <property type="entry name" value="beta-beta-alpha zinc fingers"/>
    <property type="match status" value="3"/>
</dbReference>
<evidence type="ECO:0000256" key="3">
    <source>
        <dbReference type="ARBA" id="ARBA00022737"/>
    </source>
</evidence>
<dbReference type="Proteomes" id="UP001153292">
    <property type="component" value="Chromosome 27"/>
</dbReference>
<keyword evidence="2" id="KW-0479">Metal-binding</keyword>
<evidence type="ECO:0000256" key="1">
    <source>
        <dbReference type="ARBA" id="ARBA00004123"/>
    </source>
</evidence>
<keyword evidence="6" id="KW-0238">DNA-binding</keyword>
<keyword evidence="4 8" id="KW-0863">Zinc-finger</keyword>
<dbReference type="PROSITE" id="PS50157">
    <property type="entry name" value="ZINC_FINGER_C2H2_2"/>
    <property type="match status" value="4"/>
</dbReference>
<keyword evidence="7" id="KW-0539">Nucleus</keyword>
<dbReference type="Gene3D" id="3.30.160.60">
    <property type="entry name" value="Classic Zinc Finger"/>
    <property type="match status" value="4"/>
</dbReference>
<keyword evidence="3" id="KW-0677">Repeat</keyword>
<reference evidence="10" key="1">
    <citation type="submission" date="2021-12" db="EMBL/GenBank/DDBJ databases">
        <authorList>
            <person name="King R."/>
        </authorList>
    </citation>
    <scope>NUCLEOTIDE SEQUENCE</scope>
</reference>
<evidence type="ECO:0000256" key="6">
    <source>
        <dbReference type="ARBA" id="ARBA00023125"/>
    </source>
</evidence>
<dbReference type="PANTHER" id="PTHR24390">
    <property type="entry name" value="ZINC FINGER PROTEIN"/>
    <property type="match status" value="1"/>
</dbReference>
<evidence type="ECO:0000259" key="9">
    <source>
        <dbReference type="PROSITE" id="PS50157"/>
    </source>
</evidence>
<feature type="domain" description="C2H2-type" evidence="9">
    <location>
        <begin position="204"/>
        <end position="231"/>
    </location>
</feature>
<evidence type="ECO:0000256" key="2">
    <source>
        <dbReference type="ARBA" id="ARBA00022723"/>
    </source>
</evidence>
<keyword evidence="5" id="KW-0862">Zinc</keyword>
<accession>A0ABN8BB58</accession>
<gene>
    <name evidence="10" type="ORF">CHILSU_LOCUS7370</name>
</gene>
<feature type="domain" description="C2H2-type" evidence="9">
    <location>
        <begin position="176"/>
        <end position="203"/>
    </location>
</feature>
<sequence>MAEGTETAPIFVDVGTQEQYAIEQNSFSVFTHINKPLEPVKEEGLTQSIPSSTNMQVLGNSQIGYEFPVMQDSLKGACTTQSIEETGAQAIVTSANTDFPSHVFTEQPQEAQCSMDIQEEETGPQTVYTEANAKANVNNRYSCTEMTDNVPCPYFTSIEDRLIRHIRKVHKGENPFQCTMCDYSTYNKAIFEEHVRIHQGIKPFKCRYCTYRSASKKNAKKHELIHRPDNPLKCAQCDFIARHERSLQVHMQTHTGSIQCPQCDYKADNAQSLRMHRTREHTRKQEPKYKCDRCDTKFVELRNLNIHKRKGRLCVECDTILCSKLDYNSHMVLVHQKSTEGDDLFVCAVCLWSSTNKVRILLHLIHHPNQKVDENLVDITILRNYGIMQ</sequence>
<evidence type="ECO:0000313" key="11">
    <source>
        <dbReference type="Proteomes" id="UP001153292"/>
    </source>
</evidence>
<proteinExistence type="predicted"/>
<dbReference type="PANTHER" id="PTHR24390:SF159">
    <property type="entry name" value="GROWTH FACTOR INDEPENDENT 1 TRANSCRIPTIONAL REPRESSOR"/>
    <property type="match status" value="1"/>
</dbReference>
<protein>
    <recommendedName>
        <fullName evidence="9">C2H2-type domain-containing protein</fullName>
    </recommendedName>
</protein>
<feature type="domain" description="C2H2-type" evidence="9">
    <location>
        <begin position="141"/>
        <end position="175"/>
    </location>
</feature>
<keyword evidence="11" id="KW-1185">Reference proteome</keyword>
<comment type="subcellular location">
    <subcellularLocation>
        <location evidence="1">Nucleus</location>
    </subcellularLocation>
</comment>
<dbReference type="SMART" id="SM00355">
    <property type="entry name" value="ZnF_C2H2"/>
    <property type="match status" value="8"/>
</dbReference>
<organism evidence="10 11">
    <name type="scientific">Chilo suppressalis</name>
    <name type="common">Asiatic rice borer moth</name>
    <dbReference type="NCBI Taxonomy" id="168631"/>
    <lineage>
        <taxon>Eukaryota</taxon>
        <taxon>Metazoa</taxon>
        <taxon>Ecdysozoa</taxon>
        <taxon>Arthropoda</taxon>
        <taxon>Hexapoda</taxon>
        <taxon>Insecta</taxon>
        <taxon>Pterygota</taxon>
        <taxon>Neoptera</taxon>
        <taxon>Endopterygota</taxon>
        <taxon>Lepidoptera</taxon>
        <taxon>Glossata</taxon>
        <taxon>Ditrysia</taxon>
        <taxon>Pyraloidea</taxon>
        <taxon>Crambidae</taxon>
        <taxon>Crambinae</taxon>
        <taxon>Chilo</taxon>
    </lineage>
</organism>
<dbReference type="InterPro" id="IPR013087">
    <property type="entry name" value="Znf_C2H2_type"/>
</dbReference>
<dbReference type="EMBL" id="OU963920">
    <property type="protein sequence ID" value="CAH0404063.1"/>
    <property type="molecule type" value="Genomic_DNA"/>
</dbReference>
<evidence type="ECO:0000256" key="5">
    <source>
        <dbReference type="ARBA" id="ARBA00022833"/>
    </source>
</evidence>
<name>A0ABN8BB58_CHISP</name>